<feature type="compositionally biased region" description="Basic residues" evidence="10">
    <location>
        <begin position="31"/>
        <end position="40"/>
    </location>
</feature>
<comment type="similarity">
    <text evidence="2 9">Belongs to the eIF-2B alpha/beta/delta subunits family.</text>
</comment>
<evidence type="ECO:0000256" key="2">
    <source>
        <dbReference type="ARBA" id="ARBA00007251"/>
    </source>
</evidence>
<dbReference type="GO" id="GO:0005829">
    <property type="term" value="C:cytosol"/>
    <property type="evidence" value="ECO:0007669"/>
    <property type="project" value="UniProtKB-SubCell"/>
</dbReference>
<evidence type="ECO:0000256" key="8">
    <source>
        <dbReference type="ARBA" id="ARBA00046432"/>
    </source>
</evidence>
<evidence type="ECO:0000256" key="9">
    <source>
        <dbReference type="RuleBase" id="RU003814"/>
    </source>
</evidence>
<comment type="subunit">
    <text evidence="8">Component of the translation initiation factor 2B (eIF2B) complex which is a heterodecamer of two sets of five different subunits: alpha, beta, gamma, delta and epsilon. Subunits alpha, beta and delta comprise a regulatory subcomplex and subunits epsilon and gamma comprise a catalytic subcomplex. Within the complex, the hexameric regulatory complex resides at the center, with the two heterodimeric catalytic subcomplexes bound on opposite sides.</text>
</comment>
<keyword evidence="3" id="KW-0963">Cytoplasm</keyword>
<dbReference type="AlphaFoldDB" id="A0A1D2MXI6"/>
<organism evidence="11 12">
    <name type="scientific">Orchesella cincta</name>
    <name type="common">Springtail</name>
    <name type="synonym">Podura cincta</name>
    <dbReference type="NCBI Taxonomy" id="48709"/>
    <lineage>
        <taxon>Eukaryota</taxon>
        <taxon>Metazoa</taxon>
        <taxon>Ecdysozoa</taxon>
        <taxon>Arthropoda</taxon>
        <taxon>Hexapoda</taxon>
        <taxon>Collembola</taxon>
        <taxon>Entomobryomorpha</taxon>
        <taxon>Entomobryoidea</taxon>
        <taxon>Orchesellidae</taxon>
        <taxon>Orchesellinae</taxon>
        <taxon>Orchesella</taxon>
    </lineage>
</organism>
<feature type="compositionally biased region" description="Basic and acidic residues" evidence="10">
    <location>
        <begin position="16"/>
        <end position="30"/>
    </location>
</feature>
<feature type="compositionally biased region" description="Basic and acidic residues" evidence="10">
    <location>
        <begin position="146"/>
        <end position="156"/>
    </location>
</feature>
<keyword evidence="4 11" id="KW-0396">Initiation factor</keyword>
<dbReference type="OMA" id="HAYKAIS"/>
<sequence length="525" mass="58054">MDGKEEAKQSGPPSEDISRDDVRAQREAKKLAKAARKNKSLGKPTDPESVGEEKPSSQIQGKEAPVKQTGPKPPTKETPVKQTGPKTQAKETPAKQPGLKTQAKETPAKSQVKETPTKQSVPKPQAKETPGQKETRSSPKPADTTESAKKTEDKPAAPEIKPIEITQPLPTVDLQKSDSSSAIHALFRQKKGKEITKARAYKLHPLFYNIGVKVRNNVIRGANSRCVKLLEAIKDYVRCFDVPSGTTFKHGLFGDLEANMNCLRTTCPFSISMNNAVQFVLYYVHNMEDDDGIIVDYKNEILDMIDQYVEEKIEKAVEAIVLYGLEKINKGDKIMVYSITESLTSLVVKAAEEGIAYELILIQTPETIAELPDLLEKLKTPTSNQTVRVSIVNFSSALYKIRSCTKLLMGGHALFTNGGVMAQSGSGQLALLADTYNKPAIFLCETFKFCDRSPLDFFTLDEYMPQHSEIEDDLFEPKIMYDVTPSTLVTVVITDIDMLPSNSLAVVLRVQEGRNPKKQPGESQH</sequence>
<evidence type="ECO:0000256" key="1">
    <source>
        <dbReference type="ARBA" id="ARBA00004514"/>
    </source>
</evidence>
<evidence type="ECO:0000256" key="4">
    <source>
        <dbReference type="ARBA" id="ARBA00022540"/>
    </source>
</evidence>
<gene>
    <name evidence="11" type="ORF">Ocin01_09270</name>
</gene>
<dbReference type="Gene3D" id="1.20.120.420">
    <property type="entry name" value="translation initiation factor eif-2b, domain 1"/>
    <property type="match status" value="1"/>
</dbReference>
<keyword evidence="5" id="KW-0648">Protein biosynthesis</keyword>
<dbReference type="OrthoDB" id="10254737at2759"/>
<dbReference type="InterPro" id="IPR027363">
    <property type="entry name" value="M1Pi_N"/>
</dbReference>
<protein>
    <recommendedName>
        <fullName evidence="6">Translation initiation factor eIF2B subunit delta</fullName>
    </recommendedName>
    <alternativeName>
        <fullName evidence="7">eIF2B GDP-GTP exchange factor subunit delta</fullName>
    </alternativeName>
</protein>
<dbReference type="Pfam" id="PF01008">
    <property type="entry name" value="IF-2B"/>
    <property type="match status" value="1"/>
</dbReference>
<dbReference type="Gene3D" id="3.40.50.10470">
    <property type="entry name" value="Translation initiation factor eif-2b, domain 2"/>
    <property type="match status" value="1"/>
</dbReference>
<dbReference type="STRING" id="48709.A0A1D2MXI6"/>
<dbReference type="InterPro" id="IPR000649">
    <property type="entry name" value="IF-2B-related"/>
</dbReference>
<evidence type="ECO:0000313" key="12">
    <source>
        <dbReference type="Proteomes" id="UP000094527"/>
    </source>
</evidence>
<dbReference type="PANTHER" id="PTHR10233">
    <property type="entry name" value="TRANSLATION INITIATION FACTOR EIF-2B"/>
    <property type="match status" value="1"/>
</dbReference>
<evidence type="ECO:0000256" key="3">
    <source>
        <dbReference type="ARBA" id="ARBA00022490"/>
    </source>
</evidence>
<evidence type="ECO:0000256" key="10">
    <source>
        <dbReference type="SAM" id="MobiDB-lite"/>
    </source>
</evidence>
<dbReference type="EMBL" id="LJIJ01000446">
    <property type="protein sequence ID" value="ODM97405.1"/>
    <property type="molecule type" value="Genomic_DNA"/>
</dbReference>
<proteinExistence type="inferred from homology"/>
<name>A0A1D2MXI6_ORCCI</name>
<comment type="caution">
    <text evidence="11">The sequence shown here is derived from an EMBL/GenBank/DDBJ whole genome shotgun (WGS) entry which is preliminary data.</text>
</comment>
<feature type="compositionally biased region" description="Basic and acidic residues" evidence="10">
    <location>
        <begin position="102"/>
        <end position="116"/>
    </location>
</feature>
<dbReference type="GO" id="GO:0003743">
    <property type="term" value="F:translation initiation factor activity"/>
    <property type="evidence" value="ECO:0007669"/>
    <property type="project" value="UniProtKB-KW"/>
</dbReference>
<dbReference type="InterPro" id="IPR042529">
    <property type="entry name" value="IF_2B-like_C"/>
</dbReference>
<reference evidence="11 12" key="1">
    <citation type="journal article" date="2016" name="Genome Biol. Evol.">
        <title>Gene Family Evolution Reflects Adaptation to Soil Environmental Stressors in the Genome of the Collembolan Orchesella cincta.</title>
        <authorList>
            <person name="Faddeeva-Vakhrusheva A."/>
            <person name="Derks M.F."/>
            <person name="Anvar S.Y."/>
            <person name="Agamennone V."/>
            <person name="Suring W."/>
            <person name="Smit S."/>
            <person name="van Straalen N.M."/>
            <person name="Roelofs D."/>
        </authorList>
    </citation>
    <scope>NUCLEOTIDE SEQUENCE [LARGE SCALE GENOMIC DNA]</scope>
    <source>
        <tissue evidence="11">Mixed pool</tissue>
    </source>
</reference>
<evidence type="ECO:0000313" key="11">
    <source>
        <dbReference type="EMBL" id="ODM97405.1"/>
    </source>
</evidence>
<dbReference type="SUPFAM" id="SSF100950">
    <property type="entry name" value="NagB/RpiA/CoA transferase-like"/>
    <property type="match status" value="1"/>
</dbReference>
<evidence type="ECO:0000256" key="7">
    <source>
        <dbReference type="ARBA" id="ARBA00044356"/>
    </source>
</evidence>
<dbReference type="InterPro" id="IPR037171">
    <property type="entry name" value="NagB/RpiA_transferase-like"/>
</dbReference>
<dbReference type="Proteomes" id="UP000094527">
    <property type="component" value="Unassembled WGS sequence"/>
</dbReference>
<dbReference type="PANTHER" id="PTHR10233:SF14">
    <property type="entry name" value="TRANSLATION INITIATION FACTOR EIF-2B SUBUNIT DELTA"/>
    <property type="match status" value="1"/>
</dbReference>
<comment type="subcellular location">
    <subcellularLocation>
        <location evidence="1">Cytoplasm</location>
        <location evidence="1">Cytosol</location>
    </subcellularLocation>
</comment>
<evidence type="ECO:0000256" key="5">
    <source>
        <dbReference type="ARBA" id="ARBA00022917"/>
    </source>
</evidence>
<evidence type="ECO:0000256" key="6">
    <source>
        <dbReference type="ARBA" id="ARBA00044147"/>
    </source>
</evidence>
<accession>A0A1D2MXI6</accession>
<keyword evidence="12" id="KW-1185">Reference proteome</keyword>
<feature type="region of interest" description="Disordered" evidence="10">
    <location>
        <begin position="1"/>
        <end position="176"/>
    </location>
</feature>